<dbReference type="Gene3D" id="3.40.50.720">
    <property type="entry name" value="NAD(P)-binding Rossmann-like Domain"/>
    <property type="match status" value="1"/>
</dbReference>
<evidence type="ECO:0000256" key="2">
    <source>
        <dbReference type="ARBA" id="ARBA00023002"/>
    </source>
</evidence>
<accession>A0A9X1S198</accession>
<dbReference type="PANTHER" id="PTHR24321">
    <property type="entry name" value="DEHYDROGENASES, SHORT CHAIN"/>
    <property type="match status" value="1"/>
</dbReference>
<comment type="caution">
    <text evidence="3">The sequence shown here is derived from an EMBL/GenBank/DDBJ whole genome shotgun (WGS) entry which is preliminary data.</text>
</comment>
<dbReference type="PRINTS" id="PR00081">
    <property type="entry name" value="GDHRDH"/>
</dbReference>
<dbReference type="Pfam" id="PF13561">
    <property type="entry name" value="adh_short_C2"/>
    <property type="match status" value="1"/>
</dbReference>
<dbReference type="SUPFAM" id="SSF51735">
    <property type="entry name" value="NAD(P)-binding Rossmann-fold domains"/>
    <property type="match status" value="1"/>
</dbReference>
<comment type="similarity">
    <text evidence="1">Belongs to the short-chain dehydrogenases/reductases (SDR) family.</text>
</comment>
<dbReference type="InterPro" id="IPR002347">
    <property type="entry name" value="SDR_fam"/>
</dbReference>
<keyword evidence="4" id="KW-1185">Reference proteome</keyword>
<reference evidence="3" key="1">
    <citation type="submission" date="2021-04" db="EMBL/GenBank/DDBJ databases">
        <title>Microbacterium tenobrionis sp. nov. and Microbacterium allomyrinae sp. nov., isolated from larvae of Tenobrio molitor and Allomyrina dichotoma, respectively.</title>
        <authorList>
            <person name="Lee S.D."/>
        </authorList>
    </citation>
    <scope>NUCLEOTIDE SEQUENCE</scope>
    <source>
        <strain evidence="3">YMB-B2</strain>
    </source>
</reference>
<evidence type="ECO:0000313" key="4">
    <source>
        <dbReference type="Proteomes" id="UP001139289"/>
    </source>
</evidence>
<protein>
    <submittedName>
        <fullName evidence="3">SDR family oxidoreductase</fullName>
    </submittedName>
</protein>
<dbReference type="GO" id="GO:0016491">
    <property type="term" value="F:oxidoreductase activity"/>
    <property type="evidence" value="ECO:0007669"/>
    <property type="project" value="UniProtKB-KW"/>
</dbReference>
<proteinExistence type="inferred from homology"/>
<dbReference type="EMBL" id="JAGTTM010000004">
    <property type="protein sequence ID" value="MCC2030042.1"/>
    <property type="molecule type" value="Genomic_DNA"/>
</dbReference>
<keyword evidence="2" id="KW-0560">Oxidoreductase</keyword>
<dbReference type="AlphaFoldDB" id="A0A9X1S198"/>
<name>A0A9X1S198_9MICO</name>
<organism evidence="3 4">
    <name type="scientific">Microbacterium tenebrionis</name>
    <dbReference type="NCBI Taxonomy" id="2830665"/>
    <lineage>
        <taxon>Bacteria</taxon>
        <taxon>Bacillati</taxon>
        <taxon>Actinomycetota</taxon>
        <taxon>Actinomycetes</taxon>
        <taxon>Micrococcales</taxon>
        <taxon>Microbacteriaceae</taxon>
        <taxon>Microbacterium</taxon>
    </lineage>
</organism>
<evidence type="ECO:0000256" key="1">
    <source>
        <dbReference type="ARBA" id="ARBA00006484"/>
    </source>
</evidence>
<evidence type="ECO:0000313" key="3">
    <source>
        <dbReference type="EMBL" id="MCC2030042.1"/>
    </source>
</evidence>
<dbReference type="Proteomes" id="UP001139289">
    <property type="component" value="Unassembled WGS sequence"/>
</dbReference>
<sequence>MEYAAHGVRVNAIALGEIDTPFVKLPLAELPDPEKTIADIAATHPLNRIDQPEEVADAIIYLALPQASFITGVTLPIDGGYTAVQGLVPIDEAVGGTNSVSRTARRRAPVDRKNPAPWFFSRSCVRRLRRRSS</sequence>
<gene>
    <name evidence="3" type="ORF">KEC56_11050</name>
</gene>
<dbReference type="InterPro" id="IPR036291">
    <property type="entry name" value="NAD(P)-bd_dom_sf"/>
</dbReference>
<dbReference type="RefSeq" id="WP_227531093.1">
    <property type="nucleotide sequence ID" value="NZ_JAGTTM010000004.1"/>
</dbReference>
<dbReference type="PANTHER" id="PTHR24321:SF8">
    <property type="entry name" value="ESTRADIOL 17-BETA-DEHYDROGENASE 8-RELATED"/>
    <property type="match status" value="1"/>
</dbReference>